<proteinExistence type="predicted"/>
<dbReference type="Proteomes" id="UP000646308">
    <property type="component" value="Unassembled WGS sequence"/>
</dbReference>
<sequence>MKEITTDELKSLLLSHDVVNVIDVREDEEVTMGMIPNAKHIPMNDIPNHINDFNNEETYYIVCAGGVRSAKVAEYLLDHHIDAVNIEGGMKAWGSEGLEFKRI</sequence>
<feature type="domain" description="Rhodanese" evidence="1">
    <location>
        <begin position="15"/>
        <end position="102"/>
    </location>
</feature>
<reference evidence="2" key="2">
    <citation type="submission" date="2019-11" db="EMBL/GenBank/DDBJ databases">
        <title>Whole genome comparisons of Staphylococcus agnetis isolates from cattle and chickens.</title>
        <authorList>
            <person name="Rhoads D."/>
            <person name="Shwani A."/>
            <person name="Adkins P."/>
            <person name="Calcutt M."/>
            <person name="Middleton J."/>
        </authorList>
    </citation>
    <scope>NUCLEOTIDE SEQUENCE</scope>
    <source>
        <strain evidence="2">1387</strain>
    </source>
</reference>
<dbReference type="CDD" id="cd00158">
    <property type="entry name" value="RHOD"/>
    <property type="match status" value="1"/>
</dbReference>
<dbReference type="InterPro" id="IPR001763">
    <property type="entry name" value="Rhodanese-like_dom"/>
</dbReference>
<keyword evidence="4" id="KW-1185">Reference proteome</keyword>
<dbReference type="PANTHER" id="PTHR43031:SF17">
    <property type="entry name" value="SULFURTRANSFERASE YTWF-RELATED"/>
    <property type="match status" value="1"/>
</dbReference>
<comment type="caution">
    <text evidence="2">The sequence shown here is derived from an EMBL/GenBank/DDBJ whole genome shotgun (WGS) entry which is preliminary data.</text>
</comment>
<evidence type="ECO:0000313" key="5">
    <source>
        <dbReference type="Proteomes" id="UP000646308"/>
    </source>
</evidence>
<protein>
    <submittedName>
        <fullName evidence="2">Rhodanese-like domain-containing protein</fullName>
    </submittedName>
    <submittedName>
        <fullName evidence="3">Sulfurtransferase</fullName>
    </submittedName>
</protein>
<dbReference type="PROSITE" id="PS50206">
    <property type="entry name" value="RHODANESE_3"/>
    <property type="match status" value="1"/>
</dbReference>
<dbReference type="RefSeq" id="WP_037565581.1">
    <property type="nucleotide sequence ID" value="NZ_CP009623.1"/>
</dbReference>
<dbReference type="Proteomes" id="UP000195208">
    <property type="component" value="Unassembled WGS sequence"/>
</dbReference>
<dbReference type="PANTHER" id="PTHR43031">
    <property type="entry name" value="FAD-DEPENDENT OXIDOREDUCTASE"/>
    <property type="match status" value="1"/>
</dbReference>
<dbReference type="SMART" id="SM00450">
    <property type="entry name" value="RHOD"/>
    <property type="match status" value="1"/>
</dbReference>
<evidence type="ECO:0000313" key="2">
    <source>
        <dbReference type="EMBL" id="NJI03540.1"/>
    </source>
</evidence>
<evidence type="ECO:0000313" key="4">
    <source>
        <dbReference type="Proteomes" id="UP000195208"/>
    </source>
</evidence>
<dbReference type="InterPro" id="IPR036873">
    <property type="entry name" value="Rhodanese-like_dom_sf"/>
</dbReference>
<organism evidence="2 5">
    <name type="scientific">Staphylococcus agnetis</name>
    <dbReference type="NCBI Taxonomy" id="985762"/>
    <lineage>
        <taxon>Bacteria</taxon>
        <taxon>Bacillati</taxon>
        <taxon>Bacillota</taxon>
        <taxon>Bacilli</taxon>
        <taxon>Bacillales</taxon>
        <taxon>Staphylococcaceae</taxon>
        <taxon>Staphylococcus</taxon>
    </lineage>
</organism>
<dbReference type="OrthoDB" id="9800872at2"/>
<dbReference type="GeneID" id="57691849"/>
<gene>
    <name evidence="3" type="ORF">B9M88_06505</name>
    <name evidence="2" type="ORF">GLV84_11935</name>
</gene>
<dbReference type="eggNOG" id="COG0607">
    <property type="taxonomic scope" value="Bacteria"/>
</dbReference>
<evidence type="ECO:0000259" key="1">
    <source>
        <dbReference type="PROSITE" id="PS50206"/>
    </source>
</evidence>
<dbReference type="KEGG" id="sagq:EP23_04550"/>
<accession>A0A085UGP7</accession>
<dbReference type="Pfam" id="PF00581">
    <property type="entry name" value="Rhodanese"/>
    <property type="match status" value="1"/>
</dbReference>
<dbReference type="EMBL" id="NEFX01000012">
    <property type="protein sequence ID" value="OTW31105.1"/>
    <property type="molecule type" value="Genomic_DNA"/>
</dbReference>
<dbReference type="AlphaFoldDB" id="A0A085UGP7"/>
<dbReference type="InterPro" id="IPR050229">
    <property type="entry name" value="GlpE_sulfurtransferase"/>
</dbReference>
<dbReference type="SUPFAM" id="SSF52821">
    <property type="entry name" value="Rhodanese/Cell cycle control phosphatase"/>
    <property type="match status" value="1"/>
</dbReference>
<dbReference type="EMBL" id="WMFL01000085">
    <property type="protein sequence ID" value="NJI03540.1"/>
    <property type="molecule type" value="Genomic_DNA"/>
</dbReference>
<name>A0A085UGP7_9STAP</name>
<evidence type="ECO:0000313" key="3">
    <source>
        <dbReference type="EMBL" id="OTW31105.1"/>
    </source>
</evidence>
<reference evidence="3 4" key="1">
    <citation type="submission" date="2017-04" db="EMBL/GenBank/DDBJ databases">
        <title>Staphylococcus agnetis, a potential pathogen in the broiler production.</title>
        <authorList>
            <person name="Poulsen L."/>
        </authorList>
    </citation>
    <scope>NUCLEOTIDE SEQUENCE [LARGE SCALE GENOMIC DNA]</scope>
    <source>
        <strain evidence="3 4">723_310714_2_2_spleen</strain>
    </source>
</reference>
<dbReference type="Gene3D" id="3.40.250.10">
    <property type="entry name" value="Rhodanese-like domain"/>
    <property type="match status" value="1"/>
</dbReference>